<protein>
    <submittedName>
        <fullName evidence="9">Thiol reductant ABC exporter subunit CydC</fullName>
    </submittedName>
</protein>
<keyword evidence="5" id="KW-0547">Nucleotide-binding</keyword>
<dbReference type="KEGG" id="aaco:K1I37_00795"/>
<dbReference type="PROSITE" id="PS50893">
    <property type="entry name" value="ABC_TRANSPORTER_2"/>
    <property type="match status" value="1"/>
</dbReference>
<dbReference type="InterPro" id="IPR017871">
    <property type="entry name" value="ABC_transporter-like_CS"/>
</dbReference>
<dbReference type="SUPFAM" id="SSF90123">
    <property type="entry name" value="ABC transporter transmembrane region"/>
    <property type="match status" value="1"/>
</dbReference>
<dbReference type="SMART" id="SM00382">
    <property type="entry name" value="AAA"/>
    <property type="match status" value="1"/>
</dbReference>
<keyword evidence="4" id="KW-0812">Transmembrane</keyword>
<evidence type="ECO:0000256" key="2">
    <source>
        <dbReference type="ARBA" id="ARBA00022448"/>
    </source>
</evidence>
<dbReference type="Pfam" id="PF00005">
    <property type="entry name" value="ABC_tran"/>
    <property type="match status" value="1"/>
</dbReference>
<organism evidence="9 10">
    <name type="scientific">Alicyclobacillus acidoterrestris (strain ATCC 49025 / DSM 3922 / CIP 106132 / NCIMB 13137 / GD3B)</name>
    <dbReference type="NCBI Taxonomy" id="1356854"/>
    <lineage>
        <taxon>Bacteria</taxon>
        <taxon>Bacillati</taxon>
        <taxon>Bacillota</taxon>
        <taxon>Bacilli</taxon>
        <taxon>Bacillales</taxon>
        <taxon>Alicyclobacillaceae</taxon>
        <taxon>Alicyclobacillus</taxon>
    </lineage>
</organism>
<dbReference type="GO" id="GO:0016887">
    <property type="term" value="F:ATP hydrolysis activity"/>
    <property type="evidence" value="ECO:0007669"/>
    <property type="project" value="InterPro"/>
</dbReference>
<sequence length="577" mass="63888">MQRWNWILKWVAPFRWRIALAALLGFFAFGANFGLLGVSGLLISRTALHPLTILVVYVPLVAVRFFGLSRAAFRYTERLVSHDFALRSLSRIRVWLFETLEQRLPFQVTGRTFGDILSAAVQDVDAVQFLYIRALAPTLVAVLATCLALAVLVPFGIPIALTTIVGLVVAGLLLPFVLIRYRQVLGRRAREDRAKTTEILTDSVRGWREIKAFGQESAFFERLMSLGQALRTTDIRSLASQRFAQSMFLLIQGLTVCAVLLELKPRVDSRGVLPVDVAMVTLFVFAAFEAAAPSFSAFEQVGVSLAGVDRLRALASFPVTPSIPGEAQYVSGNLAVKGLSFHYAESESPTLDDVSFEVGHNQKIAIVGQSGSGKTTLLNILTGLVQYSEGSIRLNGVELASLNTATLRRTFAVVSQQTHLFRGRVRDNIALGCPDAPLARIVEVAKLARIHDTIEAMPEGYDTVLSERGNQLSGGERQRLALARALLTDAPFLVLDEPTSHLDLENEQAFYRGLFASALGRTMILVTHRFAVMEQMDDILVLKRGRIVERGRHIDLMRQGGWYARGYRQYMRMSYGD</sequence>
<accession>A0A9E6ZP05</accession>
<dbReference type="AlphaFoldDB" id="T0CJC2"/>
<dbReference type="eggNOG" id="COG4987">
    <property type="taxonomic scope" value="Bacteria"/>
</dbReference>
<evidence type="ECO:0000313" key="9">
    <source>
        <dbReference type="EMBL" id="UNO49139.1"/>
    </source>
</evidence>
<reference evidence="10" key="1">
    <citation type="journal article" date="2022" name="G3 (Bethesda)">
        <title>Unveiling the complete genome sequence of Alicyclobacillus acidoterrestris DSM 3922T, a taint-producing strain.</title>
        <authorList>
            <person name="Leonardo I.C."/>
            <person name="Barreto Crespo M.T."/>
            <person name="Gaspar F.B."/>
        </authorList>
    </citation>
    <scope>NUCLEOTIDE SEQUENCE [LARGE SCALE GENOMIC DNA]</scope>
    <source>
        <strain evidence="10">DSM 3922</strain>
    </source>
</reference>
<evidence type="ECO:0000256" key="4">
    <source>
        <dbReference type="ARBA" id="ARBA00022692"/>
    </source>
</evidence>
<evidence type="ECO:0000256" key="3">
    <source>
        <dbReference type="ARBA" id="ARBA00022475"/>
    </source>
</evidence>
<dbReference type="GO" id="GO:0005524">
    <property type="term" value="F:ATP binding"/>
    <property type="evidence" value="ECO:0007669"/>
    <property type="project" value="UniProtKB-KW"/>
</dbReference>
<dbReference type="Gene3D" id="1.20.1560.10">
    <property type="entry name" value="ABC transporter type 1, transmembrane domain"/>
    <property type="match status" value="1"/>
</dbReference>
<dbReference type="Gene3D" id="3.40.50.300">
    <property type="entry name" value="P-loop containing nucleotide triphosphate hydrolases"/>
    <property type="match status" value="1"/>
</dbReference>
<dbReference type="Proteomes" id="UP000829401">
    <property type="component" value="Chromosome"/>
</dbReference>
<dbReference type="STRING" id="1356854.N007_02165"/>
<dbReference type="SUPFAM" id="SSF52540">
    <property type="entry name" value="P-loop containing nucleoside triphosphate hydrolases"/>
    <property type="match status" value="1"/>
</dbReference>
<keyword evidence="3" id="KW-1003">Cell membrane</keyword>
<dbReference type="InterPro" id="IPR003439">
    <property type="entry name" value="ABC_transporter-like_ATP-bd"/>
</dbReference>
<keyword evidence="2" id="KW-0813">Transport</keyword>
<evidence type="ECO:0000256" key="8">
    <source>
        <dbReference type="ARBA" id="ARBA00023136"/>
    </source>
</evidence>
<dbReference type="FunFam" id="3.40.50.300:FF:000221">
    <property type="entry name" value="Multidrug ABC transporter ATP-binding protein"/>
    <property type="match status" value="1"/>
</dbReference>
<dbReference type="RefSeq" id="WP_021294939.1">
    <property type="nucleotide sequence ID" value="NZ_AURB01000024.1"/>
</dbReference>
<evidence type="ECO:0000256" key="7">
    <source>
        <dbReference type="ARBA" id="ARBA00022989"/>
    </source>
</evidence>
<accession>T0CJC2</accession>
<keyword evidence="10" id="KW-1185">Reference proteome</keyword>
<evidence type="ECO:0000313" key="10">
    <source>
        <dbReference type="Proteomes" id="UP000829401"/>
    </source>
</evidence>
<dbReference type="InterPro" id="IPR036640">
    <property type="entry name" value="ABC1_TM_sf"/>
</dbReference>
<name>T0CJC2_ALIAG</name>
<proteinExistence type="predicted"/>
<evidence type="ECO:0000256" key="1">
    <source>
        <dbReference type="ARBA" id="ARBA00004651"/>
    </source>
</evidence>
<dbReference type="InterPro" id="IPR027417">
    <property type="entry name" value="P-loop_NTPase"/>
</dbReference>
<dbReference type="GO" id="GO:0140359">
    <property type="term" value="F:ABC-type transporter activity"/>
    <property type="evidence" value="ECO:0007669"/>
    <property type="project" value="InterPro"/>
</dbReference>
<dbReference type="OrthoDB" id="1240423at2"/>
<dbReference type="InterPro" id="IPR003593">
    <property type="entry name" value="AAA+_ATPase"/>
</dbReference>
<keyword evidence="7" id="KW-1133">Transmembrane helix</keyword>
<dbReference type="PROSITE" id="PS00211">
    <property type="entry name" value="ABC_TRANSPORTER_1"/>
    <property type="match status" value="1"/>
</dbReference>
<keyword evidence="6" id="KW-0067">ATP-binding</keyword>
<dbReference type="Pfam" id="PF00664">
    <property type="entry name" value="ABC_membrane"/>
    <property type="match status" value="1"/>
</dbReference>
<dbReference type="NCBIfam" id="TIGR02868">
    <property type="entry name" value="CydC"/>
    <property type="match status" value="1"/>
</dbReference>
<dbReference type="InterPro" id="IPR014223">
    <property type="entry name" value="ABC_CydC/D"/>
</dbReference>
<evidence type="ECO:0000256" key="6">
    <source>
        <dbReference type="ARBA" id="ARBA00022840"/>
    </source>
</evidence>
<dbReference type="GO" id="GO:0005886">
    <property type="term" value="C:plasma membrane"/>
    <property type="evidence" value="ECO:0007669"/>
    <property type="project" value="UniProtKB-SubCell"/>
</dbReference>
<dbReference type="PROSITE" id="PS50929">
    <property type="entry name" value="ABC_TM1F"/>
    <property type="match status" value="1"/>
</dbReference>
<dbReference type="PANTHER" id="PTHR24221:SF653">
    <property type="entry name" value="TRANSPORT ATP-BINDING PROTEIN CYDC"/>
    <property type="match status" value="1"/>
</dbReference>
<dbReference type="InterPro" id="IPR039421">
    <property type="entry name" value="Type_1_exporter"/>
</dbReference>
<comment type="subcellular location">
    <subcellularLocation>
        <location evidence="1">Cell membrane</location>
        <topology evidence="1">Multi-pass membrane protein</topology>
    </subcellularLocation>
</comment>
<dbReference type="GO" id="GO:0045454">
    <property type="term" value="P:cell redox homeostasis"/>
    <property type="evidence" value="ECO:0007669"/>
    <property type="project" value="InterPro"/>
</dbReference>
<keyword evidence="8" id="KW-0472">Membrane</keyword>
<gene>
    <name evidence="9" type="primary">cydC</name>
    <name evidence="9" type="ORF">K1I37_00795</name>
</gene>
<evidence type="ECO:0000256" key="5">
    <source>
        <dbReference type="ARBA" id="ARBA00022741"/>
    </source>
</evidence>
<dbReference type="GO" id="GO:0034775">
    <property type="term" value="P:glutathione transmembrane transport"/>
    <property type="evidence" value="ECO:0007669"/>
    <property type="project" value="InterPro"/>
</dbReference>
<dbReference type="InterPro" id="IPR011527">
    <property type="entry name" value="ABC1_TM_dom"/>
</dbReference>
<dbReference type="EMBL" id="CP080467">
    <property type="protein sequence ID" value="UNO49139.1"/>
    <property type="molecule type" value="Genomic_DNA"/>
</dbReference>
<dbReference type="PANTHER" id="PTHR24221">
    <property type="entry name" value="ATP-BINDING CASSETTE SUB-FAMILY B"/>
    <property type="match status" value="1"/>
</dbReference>
<dbReference type="GO" id="GO:0034040">
    <property type="term" value="F:ATPase-coupled lipid transmembrane transporter activity"/>
    <property type="evidence" value="ECO:0007669"/>
    <property type="project" value="TreeGrafter"/>
</dbReference>